<evidence type="ECO:0000313" key="3">
    <source>
        <dbReference type="Proteomes" id="UP000502677"/>
    </source>
</evidence>
<sequence length="156" mass="17402">MQAFDSDGSEVTSVVDPDGLDCVLAAGDAGDLDEIREWLQNLPETAYGQVFIEASDKAQIEPLPLPVNVAATWLCAGSRATVEQDPGVALETAVDAWFDEWLWPDSGVDRNFHLWTGCRENVVMQGYWRSFDRRLKKRLPRFCDPNCARDCFGSSD</sequence>
<keyword evidence="3" id="KW-1185">Reference proteome</keyword>
<name>A0A6G7XEP1_9MICO</name>
<evidence type="ECO:0000259" key="1">
    <source>
        <dbReference type="Pfam" id="PF04954"/>
    </source>
</evidence>
<dbReference type="RefSeq" id="WP_166290771.1">
    <property type="nucleotide sequence ID" value="NZ_CP049863.1"/>
</dbReference>
<dbReference type="InterPro" id="IPR007037">
    <property type="entry name" value="SIP_rossman_dom"/>
</dbReference>
<reference evidence="2 3" key="1">
    <citation type="submission" date="2020-03" db="EMBL/GenBank/DDBJ databases">
        <title>Leucobacter sp. nov., isolated from beetles.</title>
        <authorList>
            <person name="Hyun D.-W."/>
            <person name="Bae J.-W."/>
        </authorList>
    </citation>
    <scope>NUCLEOTIDE SEQUENCE [LARGE SCALE GENOMIC DNA]</scope>
    <source>
        <strain evidence="2 3">HDW9C</strain>
    </source>
</reference>
<dbReference type="EMBL" id="CP049863">
    <property type="protein sequence ID" value="QIK63080.1"/>
    <property type="molecule type" value="Genomic_DNA"/>
</dbReference>
<feature type="domain" description="SIP-like Rossmann fold" evidence="1">
    <location>
        <begin position="23"/>
        <end position="123"/>
    </location>
</feature>
<dbReference type="Gene3D" id="3.40.50.80">
    <property type="entry name" value="Nucleotide-binding domain of ferredoxin-NADP reductase (FNR) module"/>
    <property type="match status" value="1"/>
</dbReference>
<dbReference type="InterPro" id="IPR039261">
    <property type="entry name" value="FNR_nucleotide-bd"/>
</dbReference>
<accession>A0A6G7XEP1</accession>
<protein>
    <submittedName>
        <fullName evidence="2">SIP domain-containing protein</fullName>
    </submittedName>
</protein>
<dbReference type="Proteomes" id="UP000502677">
    <property type="component" value="Chromosome"/>
</dbReference>
<proteinExistence type="predicted"/>
<dbReference type="KEGG" id="lvi:G7068_07615"/>
<dbReference type="Pfam" id="PF04954">
    <property type="entry name" value="SIP"/>
    <property type="match status" value="1"/>
</dbReference>
<organism evidence="2 3">
    <name type="scientific">Leucobacter viscericola</name>
    <dbReference type="NCBI Taxonomy" id="2714935"/>
    <lineage>
        <taxon>Bacteria</taxon>
        <taxon>Bacillati</taxon>
        <taxon>Actinomycetota</taxon>
        <taxon>Actinomycetes</taxon>
        <taxon>Micrococcales</taxon>
        <taxon>Microbacteriaceae</taxon>
        <taxon>Leucobacter</taxon>
    </lineage>
</organism>
<evidence type="ECO:0000313" key="2">
    <source>
        <dbReference type="EMBL" id="QIK63080.1"/>
    </source>
</evidence>
<gene>
    <name evidence="2" type="ORF">G7068_07615</name>
</gene>
<dbReference type="AlphaFoldDB" id="A0A6G7XEP1"/>